<dbReference type="Proteomes" id="UP000053611">
    <property type="component" value="Unassembled WGS sequence"/>
</dbReference>
<dbReference type="InterPro" id="IPR003903">
    <property type="entry name" value="UIM_dom"/>
</dbReference>
<evidence type="ECO:0000313" key="3">
    <source>
        <dbReference type="EMBL" id="KLT45040.1"/>
    </source>
</evidence>
<gene>
    <name evidence="3" type="ORF">CC85DRAFT_299911</name>
</gene>
<feature type="region of interest" description="Disordered" evidence="2">
    <location>
        <begin position="529"/>
        <end position="552"/>
    </location>
</feature>
<dbReference type="GeneID" id="28985745"/>
<evidence type="ECO:0000256" key="1">
    <source>
        <dbReference type="ARBA" id="ARBA00009797"/>
    </source>
</evidence>
<proteinExistence type="inferred from homology"/>
<dbReference type="GO" id="GO:0005739">
    <property type="term" value="C:mitochondrion"/>
    <property type="evidence" value="ECO:0007669"/>
    <property type="project" value="TreeGrafter"/>
</dbReference>
<accession>A0A0J0XVE2</accession>
<feature type="region of interest" description="Disordered" evidence="2">
    <location>
        <begin position="268"/>
        <end position="303"/>
    </location>
</feature>
<dbReference type="EMBL" id="KQ087183">
    <property type="protein sequence ID" value="KLT45040.1"/>
    <property type="molecule type" value="Genomic_DNA"/>
</dbReference>
<dbReference type="Pfam" id="PF23625">
    <property type="entry name" value="UIM_2"/>
    <property type="match status" value="2"/>
</dbReference>
<feature type="region of interest" description="Disordered" evidence="2">
    <location>
        <begin position="188"/>
        <end position="241"/>
    </location>
</feature>
<dbReference type="OrthoDB" id="354769at2759"/>
<dbReference type="PANTHER" id="PTHR14464:SF4">
    <property type="entry name" value="EXONUCLEASE V"/>
    <property type="match status" value="1"/>
</dbReference>
<feature type="region of interest" description="Disordered" evidence="2">
    <location>
        <begin position="389"/>
        <end position="417"/>
    </location>
</feature>
<dbReference type="SMART" id="SM00726">
    <property type="entry name" value="UIM"/>
    <property type="match status" value="2"/>
</dbReference>
<protein>
    <recommendedName>
        <fullName evidence="5">Exonuclease V</fullName>
    </recommendedName>
</protein>
<name>A0A0J0XVE2_9TREE</name>
<feature type="compositionally biased region" description="Basic residues" evidence="2">
    <location>
        <begin position="389"/>
        <end position="411"/>
    </location>
</feature>
<dbReference type="InterPro" id="IPR019190">
    <property type="entry name" value="EXOV"/>
</dbReference>
<feature type="region of interest" description="Disordered" evidence="2">
    <location>
        <begin position="601"/>
        <end position="641"/>
    </location>
</feature>
<organism evidence="3 4">
    <name type="scientific">Cutaneotrichosporon oleaginosum</name>
    <dbReference type="NCBI Taxonomy" id="879819"/>
    <lineage>
        <taxon>Eukaryota</taxon>
        <taxon>Fungi</taxon>
        <taxon>Dikarya</taxon>
        <taxon>Basidiomycota</taxon>
        <taxon>Agaricomycotina</taxon>
        <taxon>Tremellomycetes</taxon>
        <taxon>Trichosporonales</taxon>
        <taxon>Trichosporonaceae</taxon>
        <taxon>Cutaneotrichosporon</taxon>
    </lineage>
</organism>
<reference evidence="3 4" key="1">
    <citation type="submission" date="2015-03" db="EMBL/GenBank/DDBJ databases">
        <title>Genomics and transcriptomics of the oil-accumulating basidiomycete yeast T. oleaginosus allow insights into substrate utilization and the diverse evolutionary trajectories of mating systems in fungi.</title>
        <authorList>
            <consortium name="DOE Joint Genome Institute"/>
            <person name="Kourist R."/>
            <person name="Kracht O."/>
            <person name="Bracharz F."/>
            <person name="Lipzen A."/>
            <person name="Nolan M."/>
            <person name="Ohm R."/>
            <person name="Grigoriev I."/>
            <person name="Sun S."/>
            <person name="Heitman J."/>
            <person name="Bruck T."/>
            <person name="Nowrousian M."/>
        </authorList>
    </citation>
    <scope>NUCLEOTIDE SEQUENCE [LARGE SCALE GENOMIC DNA]</scope>
    <source>
        <strain evidence="3 4">IBC0246</strain>
    </source>
</reference>
<feature type="compositionally biased region" description="Acidic residues" evidence="2">
    <location>
        <begin position="275"/>
        <end position="290"/>
    </location>
</feature>
<dbReference type="AlphaFoldDB" id="A0A0J0XVE2"/>
<dbReference type="PANTHER" id="PTHR14464">
    <property type="entry name" value="EXONUCLEASE V"/>
    <property type="match status" value="1"/>
</dbReference>
<evidence type="ECO:0000256" key="2">
    <source>
        <dbReference type="SAM" id="MobiDB-lite"/>
    </source>
</evidence>
<dbReference type="GO" id="GO:0036297">
    <property type="term" value="P:interstrand cross-link repair"/>
    <property type="evidence" value="ECO:0007669"/>
    <property type="project" value="TreeGrafter"/>
</dbReference>
<dbReference type="GO" id="GO:0045145">
    <property type="term" value="F:single-stranded DNA 5'-3' DNA exonuclease activity"/>
    <property type="evidence" value="ECO:0007669"/>
    <property type="project" value="InterPro"/>
</dbReference>
<sequence length="701" mass="77133">MSATEEDDEFGDELIYDSELDETLRAAETLPDIEDAAQAISPFDEFRRRGNLSVSDLVGTVWCEVQFDYRLRTLPFLPVSKRPTTIKSTKGASIAVDQAKVEGKERILKRGETIHKRLEREIHPVEVIVKATTREDTWGLRMLTMFSAIEALITIGKCRELPVAGFVNDTFVLGIIDEIKRVPIVESPTRGRQTRARRTESGRQASLNDFFGGKPLPQPQTHRLFVSDSKTRTSGSLPREEDTLAGRLQVMLYKELLDALLKPREADIAPRDASEVDGGEVEMGGEENAEPPDLPPDAYLPSASPQGSGLWRIWEHLELDTSAHFTDDFIAQTRLIVESNDLRFGVGEGRTLADYGRSWSRYVAALGLGAGPDEGKTDNALELVYRRAAPKRKKETARKRRKEKGKGRRRREAAAAPYSSEVTTLDIASVEVAQRGALHVASVGAANHGELDEDTQVQLALQLSLQGDRAASSQILGVETATSASRSIEEPSYTFPGSQPKVGEQHSLSVAVVPEPETIPAVNDTATEMELASHPSGSEAAPQPSLNSAVSSSALGLGLPTPSQLTYRSFSSHTKYYTSDSEQEREDAELAWAVEMSLASQDSAPSGVGVKSPQQRKPRTRSPSPAASGSIIGKHRFTHDPTALGTHLRSVLQYWRGTREPRGVGPTQVRRCHWCEFEDGCEWRQAKAAEAMERYQSQRIL</sequence>
<evidence type="ECO:0000313" key="4">
    <source>
        <dbReference type="Proteomes" id="UP000053611"/>
    </source>
</evidence>
<feature type="region of interest" description="Disordered" evidence="2">
    <location>
        <begin position="482"/>
        <end position="506"/>
    </location>
</feature>
<keyword evidence="4" id="KW-1185">Reference proteome</keyword>
<dbReference type="GO" id="GO:0005634">
    <property type="term" value="C:nucleus"/>
    <property type="evidence" value="ECO:0007669"/>
    <property type="project" value="TreeGrafter"/>
</dbReference>
<dbReference type="Pfam" id="PF09810">
    <property type="entry name" value="Exo5"/>
    <property type="match status" value="3"/>
</dbReference>
<evidence type="ECO:0008006" key="5">
    <source>
        <dbReference type="Google" id="ProtNLM"/>
    </source>
</evidence>
<dbReference type="RefSeq" id="XP_018281531.1">
    <property type="nucleotide sequence ID" value="XM_018425142.1"/>
</dbReference>
<comment type="similarity">
    <text evidence="1">Belongs to the EXO5 family.</text>
</comment>